<keyword evidence="13 17" id="KW-0961">Cell wall biogenesis/degradation</keyword>
<dbReference type="InterPro" id="IPR003824">
    <property type="entry name" value="UppP"/>
</dbReference>
<dbReference type="GO" id="GO:0009252">
    <property type="term" value="P:peptidoglycan biosynthetic process"/>
    <property type="evidence" value="ECO:0007669"/>
    <property type="project" value="UniProtKB-KW"/>
</dbReference>
<keyword evidence="19" id="KW-1185">Reference proteome</keyword>
<keyword evidence="6 17" id="KW-0812">Transmembrane</keyword>
<keyword evidence="5 17" id="KW-1003">Cell membrane</keyword>
<keyword evidence="9 17" id="KW-0573">Peptidoglycan synthesis</keyword>
<evidence type="ECO:0000256" key="10">
    <source>
        <dbReference type="ARBA" id="ARBA00022989"/>
    </source>
</evidence>
<accession>A0A1H0SEH1</accession>
<feature type="transmembrane region" description="Helical" evidence="17">
    <location>
        <begin position="223"/>
        <end position="242"/>
    </location>
</feature>
<organism evidence="18 19">
    <name type="scientific">Halobacillus aidingensis</name>
    <dbReference type="NCBI Taxonomy" id="240303"/>
    <lineage>
        <taxon>Bacteria</taxon>
        <taxon>Bacillati</taxon>
        <taxon>Bacillota</taxon>
        <taxon>Bacilli</taxon>
        <taxon>Bacillales</taxon>
        <taxon>Bacillaceae</taxon>
        <taxon>Halobacillus</taxon>
    </lineage>
</organism>
<sequence>MEQLWLIIKYLFLGIFQGFTEPIPISSSGHLVIAQELLGIRLEGLTFEVLVNFGSLVAVLIIYREDLIRLIQNGFGYLFNRSQRDQQQKDDFDFIIYLIIGTIPAGVLGVLLGDAIEVLSTVQTVGITLIITGIALWLIRNLRGRKGDGQLTWKDALIVGIGQAVALIPGISRSGATIVAAMFLGMKQETALRFSFLLFIPVSLGTMLLSIEDVIKHASAENAWFAYIMAFAGSVVASYFSLKWFMGIMARGNLKYFAFYCFIVGGLVVLFL</sequence>
<comment type="function">
    <text evidence="17">Catalyzes the dephosphorylation of undecaprenyl diphosphate (UPP). Confers resistance to bacitracin.</text>
</comment>
<keyword evidence="10 17" id="KW-1133">Transmembrane helix</keyword>
<dbReference type="Proteomes" id="UP000198860">
    <property type="component" value="Unassembled WGS sequence"/>
</dbReference>
<evidence type="ECO:0000256" key="11">
    <source>
        <dbReference type="ARBA" id="ARBA00023136"/>
    </source>
</evidence>
<evidence type="ECO:0000313" key="19">
    <source>
        <dbReference type="Proteomes" id="UP000198860"/>
    </source>
</evidence>
<evidence type="ECO:0000256" key="17">
    <source>
        <dbReference type="HAMAP-Rule" id="MF_01006"/>
    </source>
</evidence>
<dbReference type="GO" id="GO:0005886">
    <property type="term" value="C:plasma membrane"/>
    <property type="evidence" value="ECO:0007669"/>
    <property type="project" value="UniProtKB-SubCell"/>
</dbReference>
<dbReference type="AlphaFoldDB" id="A0A1H0SEH1"/>
<comment type="similarity">
    <text evidence="2 17">Belongs to the UppP family.</text>
</comment>
<evidence type="ECO:0000256" key="2">
    <source>
        <dbReference type="ARBA" id="ARBA00010621"/>
    </source>
</evidence>
<evidence type="ECO:0000256" key="9">
    <source>
        <dbReference type="ARBA" id="ARBA00022984"/>
    </source>
</evidence>
<evidence type="ECO:0000256" key="3">
    <source>
        <dbReference type="ARBA" id="ARBA00012374"/>
    </source>
</evidence>
<dbReference type="GO" id="GO:0071555">
    <property type="term" value="P:cell wall organization"/>
    <property type="evidence" value="ECO:0007669"/>
    <property type="project" value="UniProtKB-KW"/>
</dbReference>
<dbReference type="GO" id="GO:0008360">
    <property type="term" value="P:regulation of cell shape"/>
    <property type="evidence" value="ECO:0007669"/>
    <property type="project" value="UniProtKB-KW"/>
</dbReference>
<dbReference type="PANTHER" id="PTHR30622">
    <property type="entry name" value="UNDECAPRENYL-DIPHOSPHATASE"/>
    <property type="match status" value="1"/>
</dbReference>
<dbReference type="HAMAP" id="MF_01006">
    <property type="entry name" value="Undec_diphosphatase"/>
    <property type="match status" value="1"/>
</dbReference>
<reference evidence="19" key="1">
    <citation type="submission" date="2016-10" db="EMBL/GenBank/DDBJ databases">
        <authorList>
            <person name="Varghese N."/>
            <person name="Submissions S."/>
        </authorList>
    </citation>
    <scope>NUCLEOTIDE SEQUENCE [LARGE SCALE GENOMIC DNA]</scope>
    <source>
        <strain evidence="19">CGMCC 1.3703</strain>
    </source>
</reference>
<proteinExistence type="inferred from homology"/>
<keyword evidence="7 17" id="KW-0378">Hydrolase</keyword>
<dbReference type="STRING" id="240303.SAMN05421677_1182"/>
<feature type="transmembrane region" description="Helical" evidence="17">
    <location>
        <begin position="254"/>
        <end position="271"/>
    </location>
</feature>
<feature type="transmembrane region" description="Helical" evidence="17">
    <location>
        <begin position="94"/>
        <end position="112"/>
    </location>
</feature>
<name>A0A1H0SEH1_HALAD</name>
<evidence type="ECO:0000256" key="4">
    <source>
        <dbReference type="ARBA" id="ARBA00021581"/>
    </source>
</evidence>
<comment type="subcellular location">
    <subcellularLocation>
        <location evidence="1 17">Cell membrane</location>
        <topology evidence="1 17">Multi-pass membrane protein</topology>
    </subcellularLocation>
</comment>
<dbReference type="EMBL" id="FNIZ01000018">
    <property type="protein sequence ID" value="SDP40202.1"/>
    <property type="molecule type" value="Genomic_DNA"/>
</dbReference>
<dbReference type="GO" id="GO:0046677">
    <property type="term" value="P:response to antibiotic"/>
    <property type="evidence" value="ECO:0007669"/>
    <property type="project" value="UniProtKB-UniRule"/>
</dbReference>
<evidence type="ECO:0000256" key="12">
    <source>
        <dbReference type="ARBA" id="ARBA00023251"/>
    </source>
</evidence>
<dbReference type="GO" id="GO:0050380">
    <property type="term" value="F:undecaprenyl-diphosphatase activity"/>
    <property type="evidence" value="ECO:0007669"/>
    <property type="project" value="UniProtKB-UniRule"/>
</dbReference>
<keyword evidence="8 17" id="KW-0133">Cell shape</keyword>
<feature type="transmembrane region" description="Helical" evidence="17">
    <location>
        <begin position="118"/>
        <end position="139"/>
    </location>
</feature>
<evidence type="ECO:0000256" key="5">
    <source>
        <dbReference type="ARBA" id="ARBA00022475"/>
    </source>
</evidence>
<comment type="miscellaneous">
    <text evidence="17">Bacitracin is thought to be involved in the inhibition of peptidoglycan synthesis by sequestering undecaprenyl diphosphate, thereby reducing the pool of lipid carrier available.</text>
</comment>
<evidence type="ECO:0000256" key="6">
    <source>
        <dbReference type="ARBA" id="ARBA00022692"/>
    </source>
</evidence>
<evidence type="ECO:0000313" key="18">
    <source>
        <dbReference type="EMBL" id="SDP40202.1"/>
    </source>
</evidence>
<gene>
    <name evidence="17" type="primary">uppP</name>
    <name evidence="18" type="ORF">SAMN05421677_1182</name>
</gene>
<dbReference type="RefSeq" id="WP_089653928.1">
    <property type="nucleotide sequence ID" value="NZ_FNIZ01000018.1"/>
</dbReference>
<evidence type="ECO:0000256" key="15">
    <source>
        <dbReference type="ARBA" id="ARBA00032932"/>
    </source>
</evidence>
<evidence type="ECO:0000256" key="1">
    <source>
        <dbReference type="ARBA" id="ARBA00004651"/>
    </source>
</evidence>
<dbReference type="EC" id="3.6.1.27" evidence="3 17"/>
<keyword evidence="11 17" id="KW-0472">Membrane</keyword>
<evidence type="ECO:0000256" key="7">
    <source>
        <dbReference type="ARBA" id="ARBA00022801"/>
    </source>
</evidence>
<comment type="catalytic activity">
    <reaction evidence="16 17">
        <text>di-trans,octa-cis-undecaprenyl diphosphate + H2O = di-trans,octa-cis-undecaprenyl phosphate + phosphate + H(+)</text>
        <dbReference type="Rhea" id="RHEA:28094"/>
        <dbReference type="ChEBI" id="CHEBI:15377"/>
        <dbReference type="ChEBI" id="CHEBI:15378"/>
        <dbReference type="ChEBI" id="CHEBI:43474"/>
        <dbReference type="ChEBI" id="CHEBI:58405"/>
        <dbReference type="ChEBI" id="CHEBI:60392"/>
        <dbReference type="EC" id="3.6.1.27"/>
    </reaction>
</comment>
<evidence type="ECO:0000256" key="13">
    <source>
        <dbReference type="ARBA" id="ARBA00023316"/>
    </source>
</evidence>
<feature type="transmembrane region" description="Helical" evidence="17">
    <location>
        <begin position="44"/>
        <end position="63"/>
    </location>
</feature>
<protein>
    <recommendedName>
        <fullName evidence="4 17">Undecaprenyl-diphosphatase</fullName>
        <ecNumber evidence="3 17">3.6.1.27</ecNumber>
    </recommendedName>
    <alternativeName>
        <fullName evidence="15 17">Bacitracin resistance protein</fullName>
    </alternativeName>
    <alternativeName>
        <fullName evidence="14 17">Undecaprenyl pyrophosphate phosphatase</fullName>
    </alternativeName>
</protein>
<evidence type="ECO:0000256" key="16">
    <source>
        <dbReference type="ARBA" id="ARBA00047594"/>
    </source>
</evidence>
<dbReference type="PANTHER" id="PTHR30622:SF2">
    <property type="entry name" value="UNDECAPRENYL-DIPHOSPHATASE"/>
    <property type="match status" value="1"/>
</dbReference>
<keyword evidence="12 17" id="KW-0046">Antibiotic resistance</keyword>
<evidence type="ECO:0000256" key="14">
    <source>
        <dbReference type="ARBA" id="ARBA00032707"/>
    </source>
</evidence>
<feature type="transmembrane region" description="Helical" evidence="17">
    <location>
        <begin position="191"/>
        <end position="211"/>
    </location>
</feature>
<evidence type="ECO:0000256" key="8">
    <source>
        <dbReference type="ARBA" id="ARBA00022960"/>
    </source>
</evidence>
<dbReference type="OrthoDB" id="9808289at2"/>
<dbReference type="Pfam" id="PF02673">
    <property type="entry name" value="BacA"/>
    <property type="match status" value="1"/>
</dbReference>